<dbReference type="AlphaFoldDB" id="A0A0S4KUS6"/>
<proteinExistence type="predicted"/>
<feature type="binding site" evidence="2">
    <location>
        <position position="195"/>
    </location>
    <ligand>
        <name>substrate</name>
    </ligand>
</feature>
<evidence type="ECO:0000256" key="1">
    <source>
        <dbReference type="ARBA" id="ARBA00022946"/>
    </source>
</evidence>
<dbReference type="Pfam" id="PF08669">
    <property type="entry name" value="GCV_T_C"/>
    <property type="match status" value="1"/>
</dbReference>
<keyword evidence="1" id="KW-0809">Transit peptide</keyword>
<dbReference type="OrthoDB" id="9796287at2"/>
<dbReference type="KEGG" id="nio:NITINOP_1918"/>
<feature type="domain" description="GCVT N-terminal" evidence="3">
    <location>
        <begin position="7"/>
        <end position="255"/>
    </location>
</feature>
<dbReference type="InterPro" id="IPR028896">
    <property type="entry name" value="GcvT/YgfZ/DmdA"/>
</dbReference>
<evidence type="ECO:0000259" key="3">
    <source>
        <dbReference type="Pfam" id="PF01571"/>
    </source>
</evidence>
<name>A0A0S4KUS6_9BACT</name>
<reference evidence="6" key="1">
    <citation type="submission" date="2015-09" db="EMBL/GenBank/DDBJ databases">
        <authorList>
            <person name="Daims H."/>
        </authorList>
    </citation>
    <scope>NUCLEOTIDE SEQUENCE [LARGE SCALE GENOMIC DNA]</scope>
</reference>
<dbReference type="PANTHER" id="PTHR43757">
    <property type="entry name" value="AMINOMETHYLTRANSFERASE"/>
    <property type="match status" value="1"/>
</dbReference>
<dbReference type="InterPro" id="IPR013977">
    <property type="entry name" value="GcvT_C"/>
</dbReference>
<dbReference type="InterPro" id="IPR017703">
    <property type="entry name" value="YgfZ/GCV_T_CS"/>
</dbReference>
<dbReference type="InterPro" id="IPR027266">
    <property type="entry name" value="TrmE/GcvT-like"/>
</dbReference>
<dbReference type="Gene3D" id="3.30.1360.120">
    <property type="entry name" value="Probable tRNA modification gtpase trme, domain 1"/>
    <property type="match status" value="1"/>
</dbReference>
<dbReference type="Pfam" id="PF01571">
    <property type="entry name" value="GCV_T"/>
    <property type="match status" value="1"/>
</dbReference>
<dbReference type="EMBL" id="LN885086">
    <property type="protein sequence ID" value="CUQ66890.1"/>
    <property type="molecule type" value="Genomic_DNA"/>
</dbReference>
<dbReference type="SUPFAM" id="SSF101790">
    <property type="entry name" value="Aminomethyltransferase beta-barrel domain"/>
    <property type="match status" value="1"/>
</dbReference>
<dbReference type="SUPFAM" id="SSF103025">
    <property type="entry name" value="Folate-binding domain"/>
    <property type="match status" value="1"/>
</dbReference>
<feature type="domain" description="Aminomethyltransferase C-terminal" evidence="4">
    <location>
        <begin position="283"/>
        <end position="360"/>
    </location>
</feature>
<dbReference type="PANTHER" id="PTHR43757:SF2">
    <property type="entry name" value="AMINOMETHYLTRANSFERASE, MITOCHONDRIAL"/>
    <property type="match status" value="1"/>
</dbReference>
<accession>A0A0S4KUS6</accession>
<dbReference type="GO" id="GO:0004047">
    <property type="term" value="F:aminomethyltransferase activity"/>
    <property type="evidence" value="ECO:0007669"/>
    <property type="project" value="UniProtKB-EC"/>
</dbReference>
<dbReference type="InterPro" id="IPR029043">
    <property type="entry name" value="GcvT/YgfZ_C"/>
</dbReference>
<dbReference type="GO" id="GO:0008168">
    <property type="term" value="F:methyltransferase activity"/>
    <property type="evidence" value="ECO:0007669"/>
    <property type="project" value="UniProtKB-KW"/>
</dbReference>
<gene>
    <name evidence="5" type="ORF">NITINOP_1918</name>
</gene>
<sequence>MKRSSIYAHHVQLGASFEEVTGWEVPAHYGDAAAEYRAVRRSVGLADLSHRGKVRVTGEDRIKWLQSIVSNDVLSLQPGQGCYASLLNHKGKMLTYFRLYRQPDAVMIEDVGEIGETTYQTLRKFLLYGTKAKMDNGAESWGLLLVSGPQAPTVVQSAFGVDVSDLKPVTFVTARIGDQIALVMRTEETGDLDLEVMLPAEALPVAWNRLWEAGQSHGIKPVGRQALETLRIEAGLPKAGADLTEEIVPPEANLESKAYSLNKGCYPGQEVMARMDTYGQVRRRLVGLVLDEPTIPPKGAKLLSGDREVGWVTSATFSPLLNRVIAFGFPLRDFAKPDTTLTVEIEGQRHQAMVHDLPFYTKG</sequence>
<evidence type="ECO:0000256" key="2">
    <source>
        <dbReference type="PIRSR" id="PIRSR006487-1"/>
    </source>
</evidence>
<dbReference type="GO" id="GO:0032259">
    <property type="term" value="P:methylation"/>
    <property type="evidence" value="ECO:0007669"/>
    <property type="project" value="UniProtKB-KW"/>
</dbReference>
<dbReference type="PIRSF" id="PIRSF006487">
    <property type="entry name" value="GcvT"/>
    <property type="match status" value="1"/>
</dbReference>
<keyword evidence="6" id="KW-1185">Reference proteome</keyword>
<evidence type="ECO:0000259" key="4">
    <source>
        <dbReference type="Pfam" id="PF08669"/>
    </source>
</evidence>
<dbReference type="Proteomes" id="UP000066284">
    <property type="component" value="Chromosome 1"/>
</dbReference>
<evidence type="ECO:0000313" key="6">
    <source>
        <dbReference type="Proteomes" id="UP000066284"/>
    </source>
</evidence>
<keyword evidence="5" id="KW-0489">Methyltransferase</keyword>
<protein>
    <submittedName>
        <fullName evidence="5">Putative Aminomethyltransferase</fullName>
        <ecNumber evidence="5">2.1.2.10</ecNumber>
    </submittedName>
</protein>
<dbReference type="RefSeq" id="WP_062484846.1">
    <property type="nucleotide sequence ID" value="NZ_LN885086.1"/>
</dbReference>
<dbReference type="EC" id="2.1.2.10" evidence="5"/>
<dbReference type="InterPro" id="IPR006222">
    <property type="entry name" value="GCVT_N"/>
</dbReference>
<dbReference type="NCBIfam" id="TIGR03317">
    <property type="entry name" value="ygfZ_signature"/>
    <property type="match status" value="1"/>
</dbReference>
<organism evidence="5 6">
    <name type="scientific">Candidatus Nitrospira inopinata</name>
    <dbReference type="NCBI Taxonomy" id="1715989"/>
    <lineage>
        <taxon>Bacteria</taxon>
        <taxon>Pseudomonadati</taxon>
        <taxon>Nitrospirota</taxon>
        <taxon>Nitrospiria</taxon>
        <taxon>Nitrospirales</taxon>
        <taxon>Nitrospiraceae</taxon>
        <taxon>Nitrospira</taxon>
    </lineage>
</organism>
<dbReference type="STRING" id="1715989.NITINOP_1918"/>
<evidence type="ECO:0000313" key="5">
    <source>
        <dbReference type="EMBL" id="CUQ66890.1"/>
    </source>
</evidence>
<keyword evidence="5" id="KW-0808">Transferase</keyword>